<dbReference type="Proteomes" id="UP000295727">
    <property type="component" value="Chromosome 2"/>
</dbReference>
<dbReference type="Pfam" id="PF13193">
    <property type="entry name" value="AMP-binding_C"/>
    <property type="match status" value="1"/>
</dbReference>
<dbReference type="InterPro" id="IPR025110">
    <property type="entry name" value="AMP-bd_C"/>
</dbReference>
<reference evidence="3 4" key="1">
    <citation type="submission" date="2019-03" db="EMBL/GenBank/DDBJ databases">
        <title>Paraburkholderia sp. 7MH5, isolated from subtropical forest soil.</title>
        <authorList>
            <person name="Gao Z.-H."/>
            <person name="Qiu L.-H."/>
        </authorList>
    </citation>
    <scope>NUCLEOTIDE SEQUENCE [LARGE SCALE GENOMIC DNA]</scope>
    <source>
        <strain evidence="3 4">7MH5</strain>
    </source>
</reference>
<dbReference type="AlphaFoldDB" id="A0A4V1AZJ5"/>
<organism evidence="3 4">
    <name type="scientific">Paraburkholderia pallida</name>
    <dbReference type="NCBI Taxonomy" id="2547399"/>
    <lineage>
        <taxon>Bacteria</taxon>
        <taxon>Pseudomonadati</taxon>
        <taxon>Pseudomonadota</taxon>
        <taxon>Betaproteobacteria</taxon>
        <taxon>Burkholderiales</taxon>
        <taxon>Burkholderiaceae</taxon>
        <taxon>Paraburkholderia</taxon>
    </lineage>
</organism>
<dbReference type="InterPro" id="IPR000873">
    <property type="entry name" value="AMP-dep_synth/lig_dom"/>
</dbReference>
<protein>
    <submittedName>
        <fullName evidence="3">Fatty acid--CoA ligase family protein</fullName>
    </submittedName>
</protein>
<dbReference type="InterPro" id="IPR045851">
    <property type="entry name" value="AMP-bd_C_sf"/>
</dbReference>
<dbReference type="RefSeq" id="WP_134752281.1">
    <property type="nucleotide sequence ID" value="NZ_CP038149.1"/>
</dbReference>
<dbReference type="PROSITE" id="PS00455">
    <property type="entry name" value="AMP_BINDING"/>
    <property type="match status" value="1"/>
</dbReference>
<dbReference type="SUPFAM" id="SSF56801">
    <property type="entry name" value="Acetyl-CoA synthetase-like"/>
    <property type="match status" value="1"/>
</dbReference>
<sequence length="536" mass="57592">MTDRLPTHPTIPNLLAQSAECYADLTAIDDAGVRISYAELYQSARTVARALITLGVQHGERVAIWAPNIHEWIVAALGVHCAGAVLVPVNTRLKGVEAADILVRSRARVLFCIGEFLDVRYPDMLADHDIPTLQHRVVLRDPQAGDAGWEAFLARAAGTHEAELEARLASITSETASDVLFTSGTTGRPKGVVTAHGQNLRAFADWSGIVGLRQGDRYLIVSPFFHAFGYKAGWLAALIRGATIVPQRIFDTESVLRRIATERISFLPGSPTLYLSLLAHPRLADFDLSSLRVAVTGASNVAPELIGRMQRELGFGTVVTAYGLTECCGLATVCRPGDDAYTVATTCGRPLDGVELRVVDETGRAVPTGAAGEVLIRGYTVMKGYLDDEAAVRETIDSAGWLHTGDIGTLDERGYLRITDRLKDMFIVGGFNCYPAEIENLLTGHPSIAQVAVIGVPDDRQGEVGKAYVVLRAGLDLGAEELIGWCRARMANYKVPRSVEFVAALPVNASGKVLKQSLRAAAAPTGHGEADRPAVH</sequence>
<evidence type="ECO:0000259" key="2">
    <source>
        <dbReference type="Pfam" id="PF13193"/>
    </source>
</evidence>
<keyword evidence="3" id="KW-0436">Ligase</keyword>
<dbReference type="OrthoDB" id="9766486at2"/>
<dbReference type="NCBIfam" id="NF005801">
    <property type="entry name" value="PRK07656.1"/>
    <property type="match status" value="1"/>
</dbReference>
<feature type="domain" description="AMP-binding enzyme C-terminal" evidence="2">
    <location>
        <begin position="437"/>
        <end position="512"/>
    </location>
</feature>
<name>A0A4V1AZJ5_9BURK</name>
<feature type="domain" description="AMP-dependent synthetase/ligase" evidence="1">
    <location>
        <begin position="16"/>
        <end position="386"/>
    </location>
</feature>
<dbReference type="GO" id="GO:0016405">
    <property type="term" value="F:CoA-ligase activity"/>
    <property type="evidence" value="ECO:0007669"/>
    <property type="project" value="TreeGrafter"/>
</dbReference>
<dbReference type="PANTHER" id="PTHR24096">
    <property type="entry name" value="LONG-CHAIN-FATTY-ACID--COA LIGASE"/>
    <property type="match status" value="1"/>
</dbReference>
<dbReference type="EMBL" id="CP038149">
    <property type="protein sequence ID" value="QBQ99492.1"/>
    <property type="molecule type" value="Genomic_DNA"/>
</dbReference>
<evidence type="ECO:0000313" key="4">
    <source>
        <dbReference type="Proteomes" id="UP000295727"/>
    </source>
</evidence>
<accession>A0A4V1AZJ5</accession>
<dbReference type="KEGG" id="ppai:E1956_20160"/>
<dbReference type="Gene3D" id="3.30.300.30">
    <property type="match status" value="1"/>
</dbReference>
<dbReference type="InterPro" id="IPR020845">
    <property type="entry name" value="AMP-binding_CS"/>
</dbReference>
<dbReference type="Gene3D" id="3.40.50.12780">
    <property type="entry name" value="N-terminal domain of ligase-like"/>
    <property type="match status" value="1"/>
</dbReference>
<proteinExistence type="predicted"/>
<keyword evidence="4" id="KW-1185">Reference proteome</keyword>
<evidence type="ECO:0000259" key="1">
    <source>
        <dbReference type="Pfam" id="PF00501"/>
    </source>
</evidence>
<dbReference type="Pfam" id="PF00501">
    <property type="entry name" value="AMP-binding"/>
    <property type="match status" value="1"/>
</dbReference>
<evidence type="ECO:0000313" key="3">
    <source>
        <dbReference type="EMBL" id="QBQ99492.1"/>
    </source>
</evidence>
<dbReference type="PANTHER" id="PTHR24096:SF267">
    <property type="entry name" value="MALONATE--COA LIGASE ACSF3, MITOCHONDRIAL"/>
    <property type="match status" value="1"/>
</dbReference>
<dbReference type="InterPro" id="IPR042099">
    <property type="entry name" value="ANL_N_sf"/>
</dbReference>
<gene>
    <name evidence="3" type="ORF">E1956_20160</name>
</gene>